<keyword evidence="3 10" id="KW-0378">Hydrolase</keyword>
<name>A0A3D8R884_9HELO</name>
<evidence type="ECO:0000256" key="6">
    <source>
        <dbReference type="ARBA" id="ARBA00066969"/>
    </source>
</evidence>
<dbReference type="InterPro" id="IPR012020">
    <property type="entry name" value="ABHD4"/>
</dbReference>
<evidence type="ECO:0000259" key="9">
    <source>
        <dbReference type="Pfam" id="PF00561"/>
    </source>
</evidence>
<comment type="caution">
    <text evidence="10">The sequence shown here is derived from an EMBL/GenBank/DDBJ whole genome shotgun (WGS) entry which is preliminary data.</text>
</comment>
<evidence type="ECO:0000256" key="1">
    <source>
        <dbReference type="ARBA" id="ARBA00010884"/>
    </source>
</evidence>
<dbReference type="Proteomes" id="UP000256328">
    <property type="component" value="Unassembled WGS sequence"/>
</dbReference>
<dbReference type="PIRSF" id="PIRSF005211">
    <property type="entry name" value="Ab_hydro_YheT"/>
    <property type="match status" value="1"/>
</dbReference>
<dbReference type="FunFam" id="3.40.50.1820:FF:000137">
    <property type="entry name" value="EEB1p Acyl-coenzymeA:ethanol O-acyltransferase"/>
    <property type="match status" value="1"/>
</dbReference>
<evidence type="ECO:0000256" key="3">
    <source>
        <dbReference type="ARBA" id="ARBA00022801"/>
    </source>
</evidence>
<evidence type="ECO:0000256" key="7">
    <source>
        <dbReference type="ARBA" id="ARBA00080774"/>
    </source>
</evidence>
<dbReference type="GO" id="GO:0047372">
    <property type="term" value="F:monoacylglycerol lipase activity"/>
    <property type="evidence" value="ECO:0007669"/>
    <property type="project" value="TreeGrafter"/>
</dbReference>
<dbReference type="Gene3D" id="3.40.50.1820">
    <property type="entry name" value="alpha/beta hydrolase"/>
    <property type="match status" value="1"/>
</dbReference>
<comment type="function">
    <text evidence="5">Displays enzymatic activity both for medium-chain fatty acid (MCFA) ethyl ester synthesis and hydrolysis (esterase activity). MCFA are toxic for yeast and this enzyme could thus be involved in their detoxification by esterification.</text>
</comment>
<keyword evidence="11" id="KW-1185">Reference proteome</keyword>
<feature type="domain" description="AB hydrolase-1" evidence="9">
    <location>
        <begin position="68"/>
        <end position="289"/>
    </location>
</feature>
<evidence type="ECO:0000256" key="4">
    <source>
        <dbReference type="ARBA" id="ARBA00050620"/>
    </source>
</evidence>
<dbReference type="AlphaFoldDB" id="A0A3D8R884"/>
<dbReference type="InterPro" id="IPR000073">
    <property type="entry name" value="AB_hydrolase_1"/>
</dbReference>
<dbReference type="EC" id="2.3.1.84" evidence="6"/>
<reference evidence="10 11" key="1">
    <citation type="journal article" date="2018" name="IMA Fungus">
        <title>IMA Genome-F 9: Draft genome sequence of Annulohypoxylon stygium, Aspergillus mulundensis, Berkeleyomyces basicola (syn. Thielaviopsis basicola), Ceratocystis smalleyi, two Cercospora beticola strains, Coleophoma cylindrospora, Fusarium fracticaudum, Phialophora cf. hyalina, and Morchella septimelata.</title>
        <authorList>
            <person name="Wingfield B.D."/>
            <person name="Bills G.F."/>
            <person name="Dong Y."/>
            <person name="Huang W."/>
            <person name="Nel W.J."/>
            <person name="Swalarsk-Parry B.S."/>
            <person name="Vaghefi N."/>
            <person name="Wilken P.M."/>
            <person name="An Z."/>
            <person name="de Beer Z.W."/>
            <person name="De Vos L."/>
            <person name="Chen L."/>
            <person name="Duong T.A."/>
            <person name="Gao Y."/>
            <person name="Hammerbacher A."/>
            <person name="Kikkert J.R."/>
            <person name="Li Y."/>
            <person name="Li H."/>
            <person name="Li K."/>
            <person name="Li Q."/>
            <person name="Liu X."/>
            <person name="Ma X."/>
            <person name="Naidoo K."/>
            <person name="Pethybridge S.J."/>
            <person name="Sun J."/>
            <person name="Steenkamp E.T."/>
            <person name="van der Nest M.A."/>
            <person name="van Wyk S."/>
            <person name="Wingfield M.J."/>
            <person name="Xiong C."/>
            <person name="Yue Q."/>
            <person name="Zhang X."/>
        </authorList>
    </citation>
    <scope>NUCLEOTIDE SEQUENCE [LARGE SCALE GENOMIC DNA]</scope>
    <source>
        <strain evidence="10 11">BP5796</strain>
    </source>
</reference>
<sequence length="364" mass="41117">MWTAMKFEGPPVFYKRKVFDAENPTYHGTFAVDFVVEPYTDTDNTLPPRTTYFDEHEFDGIASLDSKPMLVALHGLSGGSYEIYLRHVIHPLIQKEAGWEACVINSRGCANHKITSPILYNARATWDCRQTVKWLKKKFPNRPLYGIGFSLGANILTNYVGEEGSACMLKAAVVISSPWNLDASNHALQRTWIGKEVYSKTMGRNMVRLFNLHAEEIGKNPKIDMEGIQKVKYLHEFDRAVQGPTWGYPTEGAYYRDASSVDSLLAARIPLFAINAADDPIANNEALPYEEMKQNPYAVMCTTSLGGHLSWFEIGGGRWHAKPAINFLNNMLKLDPETESIPVDKADSATARFDPMRRRWNYHA</sequence>
<dbReference type="GO" id="GO:0004026">
    <property type="term" value="F:alcohol O-acetyltransferase activity"/>
    <property type="evidence" value="ECO:0007669"/>
    <property type="project" value="UniProtKB-EC"/>
</dbReference>
<dbReference type="SUPFAM" id="SSF53474">
    <property type="entry name" value="alpha/beta-Hydrolases"/>
    <property type="match status" value="1"/>
</dbReference>
<keyword evidence="2" id="KW-0808">Transferase</keyword>
<dbReference type="EMBL" id="PDLN01000012">
    <property type="protein sequence ID" value="RDW70186.1"/>
    <property type="molecule type" value="Genomic_DNA"/>
</dbReference>
<proteinExistence type="inferred from homology"/>
<dbReference type="PANTHER" id="PTHR10794:SF63">
    <property type="entry name" value="ALPHA_BETA HYDROLASE 1, ISOFORM A"/>
    <property type="match status" value="1"/>
</dbReference>
<feature type="active site" description="Charge relay system" evidence="8">
    <location>
        <position position="150"/>
    </location>
</feature>
<accession>A0A3D8R884</accession>
<comment type="similarity">
    <text evidence="1">Belongs to the AB hydrolase superfamily. AB hydrolase 4 family.</text>
</comment>
<feature type="active site" description="Charge relay system" evidence="8">
    <location>
        <position position="279"/>
    </location>
</feature>
<dbReference type="InterPro" id="IPR050960">
    <property type="entry name" value="AB_hydrolase_4_sf"/>
</dbReference>
<dbReference type="GO" id="GO:0051792">
    <property type="term" value="P:medium-chain fatty acid biosynthetic process"/>
    <property type="evidence" value="ECO:0007669"/>
    <property type="project" value="TreeGrafter"/>
</dbReference>
<evidence type="ECO:0000313" key="11">
    <source>
        <dbReference type="Proteomes" id="UP000256328"/>
    </source>
</evidence>
<evidence type="ECO:0000256" key="8">
    <source>
        <dbReference type="PIRSR" id="PIRSR005211-1"/>
    </source>
</evidence>
<dbReference type="PANTHER" id="PTHR10794">
    <property type="entry name" value="ABHYDROLASE DOMAIN-CONTAINING PROTEIN"/>
    <property type="match status" value="1"/>
</dbReference>
<gene>
    <name evidence="10" type="ORF">BP5796_08583</name>
</gene>
<dbReference type="InterPro" id="IPR029058">
    <property type="entry name" value="AB_hydrolase_fold"/>
</dbReference>
<evidence type="ECO:0000256" key="5">
    <source>
        <dbReference type="ARBA" id="ARBA00054277"/>
    </source>
</evidence>
<feature type="active site" description="Charge relay system" evidence="8">
    <location>
        <position position="308"/>
    </location>
</feature>
<dbReference type="GO" id="GO:0051793">
    <property type="term" value="P:medium-chain fatty acid catabolic process"/>
    <property type="evidence" value="ECO:0007669"/>
    <property type="project" value="UniProtKB-ARBA"/>
</dbReference>
<evidence type="ECO:0000313" key="10">
    <source>
        <dbReference type="EMBL" id="RDW70186.1"/>
    </source>
</evidence>
<dbReference type="Pfam" id="PF00561">
    <property type="entry name" value="Abhydrolase_1"/>
    <property type="match status" value="1"/>
</dbReference>
<protein>
    <recommendedName>
        <fullName evidence="6">alcohol O-acetyltransferase</fullName>
        <ecNumber evidence="6">2.3.1.84</ecNumber>
    </recommendedName>
    <alternativeName>
        <fullName evidence="7">Alcohol O-acetyltransferase</fullName>
    </alternativeName>
</protein>
<dbReference type="GO" id="GO:0008126">
    <property type="term" value="F:acetylesterase activity"/>
    <property type="evidence" value="ECO:0007669"/>
    <property type="project" value="TreeGrafter"/>
</dbReference>
<organism evidence="10 11">
    <name type="scientific">Coleophoma crateriformis</name>
    <dbReference type="NCBI Taxonomy" id="565419"/>
    <lineage>
        <taxon>Eukaryota</taxon>
        <taxon>Fungi</taxon>
        <taxon>Dikarya</taxon>
        <taxon>Ascomycota</taxon>
        <taxon>Pezizomycotina</taxon>
        <taxon>Leotiomycetes</taxon>
        <taxon>Helotiales</taxon>
        <taxon>Dermateaceae</taxon>
        <taxon>Coleophoma</taxon>
    </lineage>
</organism>
<comment type="catalytic activity">
    <reaction evidence="4">
        <text>an aliphatic alcohol + acetyl-CoA = an acetyl ester + CoA</text>
        <dbReference type="Rhea" id="RHEA:17229"/>
        <dbReference type="ChEBI" id="CHEBI:2571"/>
        <dbReference type="ChEBI" id="CHEBI:47622"/>
        <dbReference type="ChEBI" id="CHEBI:57287"/>
        <dbReference type="ChEBI" id="CHEBI:57288"/>
        <dbReference type="EC" id="2.3.1.84"/>
    </reaction>
</comment>
<evidence type="ECO:0000256" key="2">
    <source>
        <dbReference type="ARBA" id="ARBA00022679"/>
    </source>
</evidence>
<dbReference type="OrthoDB" id="5954035at2759"/>